<dbReference type="EMBL" id="JABWMH010000001">
    <property type="protein sequence ID" value="NVD26515.1"/>
    <property type="molecule type" value="Genomic_DNA"/>
</dbReference>
<proteinExistence type="predicted"/>
<dbReference type="InterPro" id="IPR005625">
    <property type="entry name" value="PepSY-ass_TM"/>
</dbReference>
<dbReference type="RefSeq" id="WP_176278061.1">
    <property type="nucleotide sequence ID" value="NZ_JABWMH010000001.1"/>
</dbReference>
<gene>
    <name evidence="2" type="ORF">HUO14_01200</name>
</gene>
<name>A0ABX2MYI6_9SPHN</name>
<evidence type="ECO:0000313" key="3">
    <source>
        <dbReference type="Proteomes" id="UP000652427"/>
    </source>
</evidence>
<dbReference type="PANTHER" id="PTHR34219">
    <property type="entry name" value="IRON-REGULATED INNER MEMBRANE PROTEIN-RELATED"/>
    <property type="match status" value="1"/>
</dbReference>
<keyword evidence="1" id="KW-0812">Transmembrane</keyword>
<accession>A0ABX2MYI6</accession>
<evidence type="ECO:0000256" key="1">
    <source>
        <dbReference type="SAM" id="Phobius"/>
    </source>
</evidence>
<feature type="transmembrane region" description="Helical" evidence="1">
    <location>
        <begin position="195"/>
        <end position="216"/>
    </location>
</feature>
<dbReference type="Proteomes" id="UP000652427">
    <property type="component" value="Unassembled WGS sequence"/>
</dbReference>
<evidence type="ECO:0000313" key="2">
    <source>
        <dbReference type="EMBL" id="NVD26515.1"/>
    </source>
</evidence>
<sequence length="367" mass="40757">MQIRGDRLRRAVRALHLWLGLGIGGLLVLLGLTGSVLTFYPELDALLHPDIRVEAGAPDWDRALNTVRQAYPEKQGPWRFEVTGKPGAIPARYYNPPERAGHDFRPMMVWLSPDGSQLLRRDYWGEYAVTFIYDLHYRLLLGETGGTVLGWLGFVLLALLLSGIWAWWPKGSWRKALRLKPGAHPHRSLRDWHKLTGLSGLVFLLILTVTGIMLALPEESDTVLASIGLPVDPMPHVHSASTPSVQPVSVVHIVRAGRAALPQARLAWIETPPEQGGHFRLRMQVPGDPSFRFPHSYVWVDSGSAKVVAIHDARQARTGSKINNWLHPLHDGSAGGLTGRILVALCGLLPSILFVTGVLRWRSRRQG</sequence>
<keyword evidence="1" id="KW-1133">Transmembrane helix</keyword>
<keyword evidence="3" id="KW-1185">Reference proteome</keyword>
<feature type="transmembrane region" description="Helical" evidence="1">
    <location>
        <begin position="341"/>
        <end position="361"/>
    </location>
</feature>
<dbReference type="Pfam" id="PF03929">
    <property type="entry name" value="PepSY_TM"/>
    <property type="match status" value="1"/>
</dbReference>
<comment type="caution">
    <text evidence="2">The sequence shown here is derived from an EMBL/GenBank/DDBJ whole genome shotgun (WGS) entry which is preliminary data.</text>
</comment>
<reference evidence="2 3" key="1">
    <citation type="submission" date="2020-06" db="EMBL/GenBank/DDBJ databases">
        <authorList>
            <person name="Kim S.-J."/>
            <person name="Park S.-J."/>
        </authorList>
    </citation>
    <scope>NUCLEOTIDE SEQUENCE [LARGE SCALE GENOMIC DNA]</scope>
    <source>
        <strain evidence="2 3">SW-151</strain>
    </source>
</reference>
<feature type="transmembrane region" description="Helical" evidence="1">
    <location>
        <begin position="12"/>
        <end position="40"/>
    </location>
</feature>
<protein>
    <submittedName>
        <fullName evidence="2">PepSY domain-containing protein</fullName>
    </submittedName>
</protein>
<keyword evidence="1" id="KW-0472">Membrane</keyword>
<feature type="transmembrane region" description="Helical" evidence="1">
    <location>
        <begin position="148"/>
        <end position="168"/>
    </location>
</feature>
<organism evidence="2 3">
    <name type="scientific">Parasphingorhabdus flavimaris</name>
    <dbReference type="NCBI Taxonomy" id="266812"/>
    <lineage>
        <taxon>Bacteria</taxon>
        <taxon>Pseudomonadati</taxon>
        <taxon>Pseudomonadota</taxon>
        <taxon>Alphaproteobacteria</taxon>
        <taxon>Sphingomonadales</taxon>
        <taxon>Sphingomonadaceae</taxon>
        <taxon>Parasphingorhabdus</taxon>
    </lineage>
</organism>